<keyword evidence="4" id="KW-1185">Reference proteome</keyword>
<evidence type="ECO:0000256" key="1">
    <source>
        <dbReference type="SAM" id="Coils"/>
    </source>
</evidence>
<dbReference type="EMBL" id="LHPG02000005">
    <property type="protein sequence ID" value="PRW58180.1"/>
    <property type="molecule type" value="Genomic_DNA"/>
</dbReference>
<gene>
    <name evidence="3" type="ORF">C2E21_3238</name>
</gene>
<dbReference type="AlphaFoldDB" id="A0A2P6TVT9"/>
<evidence type="ECO:0008006" key="5">
    <source>
        <dbReference type="Google" id="ProtNLM"/>
    </source>
</evidence>
<comment type="caution">
    <text evidence="3">The sequence shown here is derived from an EMBL/GenBank/DDBJ whole genome shotgun (WGS) entry which is preliminary data.</text>
</comment>
<protein>
    <recommendedName>
        <fullName evidence="5">Smr domain-containing protein</fullName>
    </recommendedName>
</protein>
<dbReference type="OrthoDB" id="10658566at2759"/>
<feature type="region of interest" description="Disordered" evidence="2">
    <location>
        <begin position="301"/>
        <end position="332"/>
    </location>
</feature>
<organism evidence="3 4">
    <name type="scientific">Chlorella sorokiniana</name>
    <name type="common">Freshwater green alga</name>
    <dbReference type="NCBI Taxonomy" id="3076"/>
    <lineage>
        <taxon>Eukaryota</taxon>
        <taxon>Viridiplantae</taxon>
        <taxon>Chlorophyta</taxon>
        <taxon>core chlorophytes</taxon>
        <taxon>Trebouxiophyceae</taxon>
        <taxon>Chlorellales</taxon>
        <taxon>Chlorellaceae</taxon>
        <taxon>Chlorella clade</taxon>
        <taxon>Chlorella</taxon>
    </lineage>
</organism>
<dbReference type="Gene3D" id="3.30.1370.110">
    <property type="match status" value="1"/>
</dbReference>
<evidence type="ECO:0000256" key="2">
    <source>
        <dbReference type="SAM" id="MobiDB-lite"/>
    </source>
</evidence>
<dbReference type="InterPro" id="IPR053020">
    <property type="entry name" value="Smr_domain_protein"/>
</dbReference>
<evidence type="ECO:0000313" key="4">
    <source>
        <dbReference type="Proteomes" id="UP000239899"/>
    </source>
</evidence>
<feature type="compositionally biased region" description="Pro residues" evidence="2">
    <location>
        <begin position="76"/>
        <end position="85"/>
    </location>
</feature>
<keyword evidence="1" id="KW-0175">Coiled coil</keyword>
<feature type="region of interest" description="Disordered" evidence="2">
    <location>
        <begin position="1"/>
        <end position="55"/>
    </location>
</feature>
<name>A0A2P6TVT9_CHLSO</name>
<proteinExistence type="predicted"/>
<dbReference type="PANTHER" id="PTHR47417:SF1">
    <property type="entry name" value="SMR DOMAIN-CONTAINING PROTEIN YPL199C"/>
    <property type="match status" value="1"/>
</dbReference>
<dbReference type="Proteomes" id="UP000239899">
    <property type="component" value="Unassembled WGS sequence"/>
</dbReference>
<accession>A0A2P6TVT9</accession>
<evidence type="ECO:0000313" key="3">
    <source>
        <dbReference type="EMBL" id="PRW58180.1"/>
    </source>
</evidence>
<feature type="region of interest" description="Disordered" evidence="2">
    <location>
        <begin position="75"/>
        <end position="102"/>
    </location>
</feature>
<feature type="coiled-coil region" evidence="1">
    <location>
        <begin position="186"/>
        <end position="213"/>
    </location>
</feature>
<dbReference type="InterPro" id="IPR036063">
    <property type="entry name" value="Smr_dom_sf"/>
</dbReference>
<feature type="compositionally biased region" description="Low complexity" evidence="2">
    <location>
        <begin position="31"/>
        <end position="41"/>
    </location>
</feature>
<reference evidence="3 4" key="1">
    <citation type="journal article" date="2018" name="Plant J.">
        <title>Genome sequences of Chlorella sorokiniana UTEX 1602 and Micractinium conductrix SAG 241.80: implications to maltose excretion by a green alga.</title>
        <authorList>
            <person name="Arriola M.B."/>
            <person name="Velmurugan N."/>
            <person name="Zhang Y."/>
            <person name="Plunkett M.H."/>
            <person name="Hondzo H."/>
            <person name="Barney B.M."/>
        </authorList>
    </citation>
    <scope>NUCLEOTIDE SEQUENCE [LARGE SCALE GENOMIC DNA]</scope>
    <source>
        <strain evidence="4">UTEX 1602</strain>
    </source>
</reference>
<dbReference type="PANTHER" id="PTHR47417">
    <property type="entry name" value="SMR DOMAIN-CONTAINING PROTEIN YPL199C"/>
    <property type="match status" value="1"/>
</dbReference>
<sequence>MDPYDPDPYEASGGTEEDWDDSPPASPPPQRRAGAAATQRSPSPSASHDAGSHEDDLPEFLARLCVFRDEIGYVEPRPPSPPLWEPAPAAAAAGVEEEEQPPTQVFHTQLFGGLPPGPEPEQQLAERFRGLLQPAVCLEVLEECGGNLFEAHRTLRERVAQIMAITTPLSTAECHELAQLHWYRERDREDRQLEELRAQQRQLEEEEQRAMWQGDSARTAAARRQLDQVWRQRSELDGSASRAILWGVNQHSIALETVDLHGQRAADVRRIVKEVVRHNTQHWPPYRGGRFLAVFITGHGIHSRPRDQGQRGRAGGRGQRSQPGRQTHYNWPPDALNTSVVREAVEQVLQDHNVQYIEGLTFYCAFFDAPTASEEEAELRG</sequence>